<protein>
    <submittedName>
        <fullName evidence="2">Uncharacterized protein</fullName>
    </submittedName>
</protein>
<feature type="region of interest" description="Disordered" evidence="1">
    <location>
        <begin position="155"/>
        <end position="175"/>
    </location>
</feature>
<sequence length="175" mass="20806">MDKNKDFESNLEEEDKELLRERCWQEGYKGASRDWLIRDASTKKFQIPAYSTMKESYLRLTESNNSRNMGKREQALLRKFREEAMSEIIKERETKTEIDDYCTEYEGNFHRDSFTTNDEFHTGMMEIQKYPLYSSKPMSIYQFAVDRGTARTKDTFHKNSNFTKPLSEQLNDGPN</sequence>
<name>A0A834HV87_RHYFE</name>
<gene>
    <name evidence="2" type="ORF">GWI33_019204</name>
</gene>
<dbReference type="OrthoDB" id="2120499at2759"/>
<organism evidence="2 3">
    <name type="scientific">Rhynchophorus ferrugineus</name>
    <name type="common">Red palm weevil</name>
    <name type="synonym">Curculio ferrugineus</name>
    <dbReference type="NCBI Taxonomy" id="354439"/>
    <lineage>
        <taxon>Eukaryota</taxon>
        <taxon>Metazoa</taxon>
        <taxon>Ecdysozoa</taxon>
        <taxon>Arthropoda</taxon>
        <taxon>Hexapoda</taxon>
        <taxon>Insecta</taxon>
        <taxon>Pterygota</taxon>
        <taxon>Neoptera</taxon>
        <taxon>Endopterygota</taxon>
        <taxon>Coleoptera</taxon>
        <taxon>Polyphaga</taxon>
        <taxon>Cucujiformia</taxon>
        <taxon>Curculionidae</taxon>
        <taxon>Dryophthorinae</taxon>
        <taxon>Rhynchophorus</taxon>
    </lineage>
</organism>
<feature type="compositionally biased region" description="Polar residues" evidence="1">
    <location>
        <begin position="158"/>
        <end position="175"/>
    </location>
</feature>
<dbReference type="Proteomes" id="UP000625711">
    <property type="component" value="Unassembled WGS sequence"/>
</dbReference>
<dbReference type="AlphaFoldDB" id="A0A834HV87"/>
<evidence type="ECO:0000313" key="2">
    <source>
        <dbReference type="EMBL" id="KAF7267592.1"/>
    </source>
</evidence>
<proteinExistence type="predicted"/>
<reference evidence="2" key="1">
    <citation type="submission" date="2020-08" db="EMBL/GenBank/DDBJ databases">
        <title>Genome sequencing and assembly of the red palm weevil Rhynchophorus ferrugineus.</title>
        <authorList>
            <person name="Dias G.B."/>
            <person name="Bergman C.M."/>
            <person name="Manee M."/>
        </authorList>
    </citation>
    <scope>NUCLEOTIDE SEQUENCE</scope>
    <source>
        <strain evidence="2">AA-2017</strain>
        <tissue evidence="2">Whole larva</tissue>
    </source>
</reference>
<dbReference type="EMBL" id="JAACXV010014405">
    <property type="protein sequence ID" value="KAF7267592.1"/>
    <property type="molecule type" value="Genomic_DNA"/>
</dbReference>
<comment type="caution">
    <text evidence="2">The sequence shown here is derived from an EMBL/GenBank/DDBJ whole genome shotgun (WGS) entry which is preliminary data.</text>
</comment>
<evidence type="ECO:0000313" key="3">
    <source>
        <dbReference type="Proteomes" id="UP000625711"/>
    </source>
</evidence>
<accession>A0A834HV87</accession>
<evidence type="ECO:0000256" key="1">
    <source>
        <dbReference type="SAM" id="MobiDB-lite"/>
    </source>
</evidence>
<keyword evidence="3" id="KW-1185">Reference proteome</keyword>